<dbReference type="InterPro" id="IPR036028">
    <property type="entry name" value="SH3-like_dom_sf"/>
</dbReference>
<feature type="coiled-coil region" evidence="6">
    <location>
        <begin position="825"/>
        <end position="863"/>
    </location>
</feature>
<feature type="compositionally biased region" description="Acidic residues" evidence="7">
    <location>
        <begin position="522"/>
        <end position="534"/>
    </location>
</feature>
<dbReference type="SUPFAM" id="SSF50044">
    <property type="entry name" value="SH3-domain"/>
    <property type="match status" value="3"/>
</dbReference>
<keyword evidence="3 6" id="KW-0175">Coiled coil</keyword>
<evidence type="ECO:0000256" key="1">
    <source>
        <dbReference type="ARBA" id="ARBA00004170"/>
    </source>
</evidence>
<feature type="region of interest" description="Disordered" evidence="7">
    <location>
        <begin position="239"/>
        <end position="282"/>
    </location>
</feature>
<reference evidence="9" key="1">
    <citation type="submission" date="2020-12" db="EMBL/GenBank/DDBJ databases">
        <title>Metabolic potential, ecology and presence of endohyphal bacteria is reflected in genomic diversity of Mucoromycotina.</title>
        <authorList>
            <person name="Muszewska A."/>
            <person name="Okrasinska A."/>
            <person name="Steczkiewicz K."/>
            <person name="Drgas O."/>
            <person name="Orlowska M."/>
            <person name="Perlinska-Lenart U."/>
            <person name="Aleksandrzak-Piekarczyk T."/>
            <person name="Szatraj K."/>
            <person name="Zielenkiewicz U."/>
            <person name="Pilsyk S."/>
            <person name="Malc E."/>
            <person name="Mieczkowski P."/>
            <person name="Kruszewska J.S."/>
            <person name="Biernat P."/>
            <person name="Pawlowska J."/>
        </authorList>
    </citation>
    <scope>NUCLEOTIDE SEQUENCE</scope>
    <source>
        <strain evidence="9">CBS 226.32</strain>
    </source>
</reference>
<feature type="compositionally biased region" description="Basic and acidic residues" evidence="7">
    <location>
        <begin position="58"/>
        <end position="71"/>
    </location>
</feature>
<keyword evidence="4" id="KW-0472">Membrane</keyword>
<feature type="compositionally biased region" description="Polar residues" evidence="7">
    <location>
        <begin position="87"/>
        <end position="97"/>
    </location>
</feature>
<dbReference type="Gene3D" id="2.30.30.40">
    <property type="entry name" value="SH3 Domains"/>
    <property type="match status" value="3"/>
</dbReference>
<comment type="subcellular location">
    <subcellularLocation>
        <location evidence="1">Membrane</location>
        <topology evidence="1">Peripheral membrane protein</topology>
    </subcellularLocation>
</comment>
<feature type="compositionally biased region" description="Low complexity" evidence="7">
    <location>
        <begin position="265"/>
        <end position="280"/>
    </location>
</feature>
<dbReference type="Pfam" id="PF07653">
    <property type="entry name" value="SH3_2"/>
    <property type="match status" value="1"/>
</dbReference>
<name>A0A8H7RJ70_9FUNG</name>
<dbReference type="PANTHER" id="PTHR14167">
    <property type="entry name" value="SH3 DOMAIN-CONTAINING"/>
    <property type="match status" value="1"/>
</dbReference>
<feature type="compositionally biased region" description="Basic and acidic residues" evidence="7">
    <location>
        <begin position="511"/>
        <end position="520"/>
    </location>
</feature>
<proteinExistence type="predicted"/>
<evidence type="ECO:0000256" key="6">
    <source>
        <dbReference type="SAM" id="Coils"/>
    </source>
</evidence>
<evidence type="ECO:0000256" key="5">
    <source>
        <dbReference type="PROSITE-ProRule" id="PRU00192"/>
    </source>
</evidence>
<feature type="compositionally biased region" description="Low complexity" evidence="7">
    <location>
        <begin position="741"/>
        <end position="754"/>
    </location>
</feature>
<gene>
    <name evidence="9" type="ORF">INT46_001494</name>
</gene>
<dbReference type="PANTHER" id="PTHR14167:SF81">
    <property type="entry name" value="ENDOPHILIN-A"/>
    <property type="match status" value="1"/>
</dbReference>
<keyword evidence="2 5" id="KW-0728">SH3 domain</keyword>
<evidence type="ECO:0000256" key="2">
    <source>
        <dbReference type="ARBA" id="ARBA00022443"/>
    </source>
</evidence>
<feature type="region of interest" description="Disordered" evidence="7">
    <location>
        <begin position="292"/>
        <end position="311"/>
    </location>
</feature>
<feature type="region of interest" description="Disordered" evidence="7">
    <location>
        <begin position="58"/>
        <end position="116"/>
    </location>
</feature>
<evidence type="ECO:0000313" key="9">
    <source>
        <dbReference type="EMBL" id="KAG2211997.1"/>
    </source>
</evidence>
<accession>A0A8H7RJ70</accession>
<feature type="compositionally biased region" description="Basic and acidic residues" evidence="7">
    <location>
        <begin position="546"/>
        <end position="555"/>
    </location>
</feature>
<feature type="domain" description="SH3" evidence="8">
    <location>
        <begin position="122"/>
        <end position="181"/>
    </location>
</feature>
<feature type="compositionally biased region" description="Polar residues" evidence="7">
    <location>
        <begin position="410"/>
        <end position="438"/>
    </location>
</feature>
<feature type="compositionally biased region" description="Basic and acidic residues" evidence="7">
    <location>
        <begin position="586"/>
        <end position="596"/>
    </location>
</feature>
<sequence>MSVKIVVAHHPYEATRDDEISFEKEEVIKVTDDSDPDWWVGKKKDGSLGFFPSNFVTARDENNAGDEKPKVEQGSQDVIEETEVPQIESNASGNEATKPSDENAAVDAEVQESALEEKKVDQVIGMARVMEDYASQEAGEISLPRGGIINVYEIIDNEWSRGELNGKIGRYPSKYVEDIDMPGRPDLGRQLSAGSAEGPKSPLSDEDSSAPKGGFKLAAFGVKQGGIGSLLAGGFPGLKKTGGAPKKTEPEPEPVVETAKEIVAEEPTPVVTTETTSPSAFVPSVPAFTATEDVSENKSVKEEEKEEKSLGKAIVLHPYDADGEDELGLLRGEYVDILDRNADDGWWKGKNERGESGVFPSNFVKELEEDSFAPPTPTRSRRSVNTSSVSSTAESSSAMAKPPQVPRPASVQTPSTVRPVTLNQRPSSVQTTSSNTAPLATLPKSFITPIAHARTAPITEEVEEVEQAIKEEEQYDADEEKPTSPVRSEVEESPAFTPIVADHQLPITTTIEKEEEKIDSPVDFEEDPISDQEEKESGIDETPFTKQEDKVEHSSVDIPSTNKVEESVPKSKEGDNDNPITTEIPVKNEQEKKDSIVIEDESEDEFKEAFEEATHVVSDQKPIVNEEEKENSNESLEKKEENAVEKEELTSREVEDSDNDKVPVTVEEEKSDFDNMPSGPKLTAPTRARLGGRARRSPQAINHEPSQMEKLQKELEIEEKEEEAKKPAIPEKPASPPAKPIKPIFAKFPTPFAAGADEISKRNLKPTQTRRLWDEKPAEDNSSIAATTEEEPAPIRPSGVKNIASRFNFNGGGSGGNEVLETKLKNHTKNEVEKIRKEFELLLQEEREKRTQLEITVAELMEKVKSLGN</sequence>
<evidence type="ECO:0000259" key="8">
    <source>
        <dbReference type="PROSITE" id="PS50002"/>
    </source>
</evidence>
<evidence type="ECO:0000313" key="10">
    <source>
        <dbReference type="Proteomes" id="UP000650833"/>
    </source>
</evidence>
<comment type="caution">
    <text evidence="9">The sequence shown here is derived from an EMBL/GenBank/DDBJ whole genome shotgun (WGS) entry which is preliminary data.</text>
</comment>
<feature type="compositionally biased region" description="Basic and acidic residues" evidence="7">
    <location>
        <begin position="563"/>
        <end position="575"/>
    </location>
</feature>
<feature type="compositionally biased region" description="Low complexity" evidence="7">
    <location>
        <begin position="383"/>
        <end position="398"/>
    </location>
</feature>
<feature type="compositionally biased region" description="Acidic residues" evidence="7">
    <location>
        <begin position="597"/>
        <end position="606"/>
    </location>
</feature>
<organism evidence="9 10">
    <name type="scientific">Mucor plumbeus</name>
    <dbReference type="NCBI Taxonomy" id="97098"/>
    <lineage>
        <taxon>Eukaryota</taxon>
        <taxon>Fungi</taxon>
        <taxon>Fungi incertae sedis</taxon>
        <taxon>Mucoromycota</taxon>
        <taxon>Mucoromycotina</taxon>
        <taxon>Mucoromycetes</taxon>
        <taxon>Mucorales</taxon>
        <taxon>Mucorineae</taxon>
        <taxon>Mucoraceae</taxon>
        <taxon>Mucor</taxon>
    </lineage>
</organism>
<dbReference type="OrthoDB" id="5340910at2759"/>
<dbReference type="EMBL" id="JAEPRC010000059">
    <property type="protein sequence ID" value="KAG2211997.1"/>
    <property type="molecule type" value="Genomic_DNA"/>
</dbReference>
<feature type="region of interest" description="Disordered" evidence="7">
    <location>
        <begin position="468"/>
        <end position="800"/>
    </location>
</feature>
<feature type="region of interest" description="Disordered" evidence="7">
    <location>
        <begin position="345"/>
        <end position="441"/>
    </location>
</feature>
<feature type="domain" description="SH3" evidence="8">
    <location>
        <begin position="308"/>
        <end position="369"/>
    </location>
</feature>
<dbReference type="AlphaFoldDB" id="A0A8H7RJ70"/>
<evidence type="ECO:0000256" key="3">
    <source>
        <dbReference type="ARBA" id="ARBA00023054"/>
    </source>
</evidence>
<dbReference type="PROSITE" id="PS50002">
    <property type="entry name" value="SH3"/>
    <property type="match status" value="3"/>
</dbReference>
<dbReference type="PRINTS" id="PR00452">
    <property type="entry name" value="SH3DOMAIN"/>
</dbReference>
<feature type="compositionally biased region" description="Basic and acidic residues" evidence="7">
    <location>
        <begin position="295"/>
        <end position="310"/>
    </location>
</feature>
<feature type="compositionally biased region" description="Basic and acidic residues" evidence="7">
    <location>
        <begin position="706"/>
        <end position="715"/>
    </location>
</feature>
<feature type="region of interest" description="Disordered" evidence="7">
    <location>
        <begin position="179"/>
        <end position="214"/>
    </location>
</feature>
<dbReference type="InterPro" id="IPR001452">
    <property type="entry name" value="SH3_domain"/>
</dbReference>
<dbReference type="InterPro" id="IPR050384">
    <property type="entry name" value="Endophilin_SH3RF"/>
</dbReference>
<keyword evidence="10" id="KW-1185">Reference proteome</keyword>
<dbReference type="Proteomes" id="UP000650833">
    <property type="component" value="Unassembled WGS sequence"/>
</dbReference>
<feature type="domain" description="SH3" evidence="8">
    <location>
        <begin position="1"/>
        <end position="61"/>
    </location>
</feature>
<dbReference type="Pfam" id="PF14604">
    <property type="entry name" value="SH3_9"/>
    <property type="match status" value="2"/>
</dbReference>
<dbReference type="CDD" id="cd00174">
    <property type="entry name" value="SH3"/>
    <property type="match status" value="2"/>
</dbReference>
<dbReference type="SMART" id="SM00326">
    <property type="entry name" value="SH3"/>
    <property type="match status" value="3"/>
</dbReference>
<evidence type="ECO:0000256" key="4">
    <source>
        <dbReference type="ARBA" id="ARBA00023136"/>
    </source>
</evidence>
<protein>
    <recommendedName>
        <fullName evidence="8">SH3 domain-containing protein</fullName>
    </recommendedName>
</protein>
<feature type="compositionally biased region" description="Basic and acidic residues" evidence="7">
    <location>
        <begin position="624"/>
        <end position="654"/>
    </location>
</feature>
<feature type="compositionally biased region" description="Basic and acidic residues" evidence="7">
    <location>
        <begin position="345"/>
        <end position="355"/>
    </location>
</feature>
<evidence type="ECO:0000256" key="7">
    <source>
        <dbReference type="SAM" id="MobiDB-lite"/>
    </source>
</evidence>